<evidence type="ECO:0000313" key="7">
    <source>
        <dbReference type="Proteomes" id="UP000192342"/>
    </source>
</evidence>
<keyword evidence="4" id="KW-0997">Cell inner membrane</keyword>
<dbReference type="Proteomes" id="UP000192342">
    <property type="component" value="Unassembled WGS sequence"/>
</dbReference>
<dbReference type="PANTHER" id="PTHR30024:SF43">
    <property type="entry name" value="BLL4572 PROTEIN"/>
    <property type="match status" value="1"/>
</dbReference>
<sequence length="329" mass="36649">MNTTLTTGFVALTDALTLIAIKRLELDRMAGARLKLKRMGSWAQLRDALLTGEIDAAHCLPGIPLLSQADAYPHHVRLATAFTLNHYGNAITLGNSVFDQIPRNLPLDEGLQQLAQERRESGRLLTFGSVFPVSKHEFELRHWLGQQGLQAGRDYRLVVIPPPLAVDALHDGRVDGFCVGEPWNSVAVEACLGKIVANSRSLGLPSTEKVLAVNQQWLDSDEHHQLILWLHEASRWLAERSNHGRALKWLSEEVKRDVRVLEPGVTGPHAVDFRASHCPEPKHALWQLEQMQAAGNLPEAAVSSEIAARTFRNDVYQRMTRQYVVAEPS</sequence>
<evidence type="ECO:0000313" key="6">
    <source>
        <dbReference type="EMBL" id="ORE87194.1"/>
    </source>
</evidence>
<gene>
    <name evidence="6" type="ORF">ATO7_09142</name>
</gene>
<dbReference type="AlphaFoldDB" id="A0A1Y1SER8"/>
<dbReference type="GO" id="GO:0012505">
    <property type="term" value="C:endomembrane system"/>
    <property type="evidence" value="ECO:0007669"/>
    <property type="project" value="UniProtKB-SubCell"/>
</dbReference>
<evidence type="ECO:0000256" key="4">
    <source>
        <dbReference type="ARBA" id="ARBA00022519"/>
    </source>
</evidence>
<reference evidence="6 7" key="1">
    <citation type="submission" date="2013-04" db="EMBL/GenBank/DDBJ databases">
        <title>Oceanococcus atlanticus 22II-S10r2 Genome Sequencing.</title>
        <authorList>
            <person name="Lai Q."/>
            <person name="Li G."/>
            <person name="Shao Z."/>
        </authorList>
    </citation>
    <scope>NUCLEOTIDE SEQUENCE [LARGE SCALE GENOMIC DNA]</scope>
    <source>
        <strain evidence="6 7">22II-S10r2</strain>
    </source>
</reference>
<name>A0A1Y1SER8_9GAMM</name>
<proteinExistence type="predicted"/>
<dbReference type="CDD" id="cd13553">
    <property type="entry name" value="PBP2_NrtA_CpmA_like"/>
    <property type="match status" value="1"/>
</dbReference>
<dbReference type="PANTHER" id="PTHR30024">
    <property type="entry name" value="ALIPHATIC SULFONATES-BINDING PROTEIN-RELATED"/>
    <property type="match status" value="1"/>
</dbReference>
<dbReference type="Gene3D" id="3.40.190.10">
    <property type="entry name" value="Periplasmic binding protein-like II"/>
    <property type="match status" value="2"/>
</dbReference>
<evidence type="ECO:0000256" key="5">
    <source>
        <dbReference type="ARBA" id="ARBA00023136"/>
    </source>
</evidence>
<dbReference type="STRING" id="1317117.ATO7_09142"/>
<comment type="subcellular location">
    <subcellularLocation>
        <location evidence="1">Endomembrane system</location>
    </subcellularLocation>
</comment>
<keyword evidence="3" id="KW-1003">Cell membrane</keyword>
<keyword evidence="7" id="KW-1185">Reference proteome</keyword>
<dbReference type="Pfam" id="PF13379">
    <property type="entry name" value="NMT1_2"/>
    <property type="match status" value="1"/>
</dbReference>
<evidence type="ECO:0000256" key="1">
    <source>
        <dbReference type="ARBA" id="ARBA00004308"/>
    </source>
</evidence>
<dbReference type="OrthoDB" id="9815454at2"/>
<evidence type="ECO:0000256" key="3">
    <source>
        <dbReference type="ARBA" id="ARBA00022475"/>
    </source>
</evidence>
<keyword evidence="2" id="KW-0813">Transport</keyword>
<protein>
    <submittedName>
        <fullName evidence="6">Nitrate ABC transporter, nitrate-binding protein</fullName>
    </submittedName>
</protein>
<evidence type="ECO:0000256" key="2">
    <source>
        <dbReference type="ARBA" id="ARBA00022448"/>
    </source>
</evidence>
<keyword evidence="5" id="KW-0472">Membrane</keyword>
<comment type="caution">
    <text evidence="6">The sequence shown here is derived from an EMBL/GenBank/DDBJ whole genome shotgun (WGS) entry which is preliminary data.</text>
</comment>
<dbReference type="InterPro" id="IPR044527">
    <property type="entry name" value="NrtA/CpmA_ABC-bd_dom"/>
</dbReference>
<dbReference type="SUPFAM" id="SSF53850">
    <property type="entry name" value="Periplasmic binding protein-like II"/>
    <property type="match status" value="1"/>
</dbReference>
<organism evidence="6 7">
    <name type="scientific">Oceanococcus atlanticus</name>
    <dbReference type="NCBI Taxonomy" id="1317117"/>
    <lineage>
        <taxon>Bacteria</taxon>
        <taxon>Pseudomonadati</taxon>
        <taxon>Pseudomonadota</taxon>
        <taxon>Gammaproteobacteria</taxon>
        <taxon>Chromatiales</taxon>
        <taxon>Oceanococcaceae</taxon>
        <taxon>Oceanococcus</taxon>
    </lineage>
</organism>
<dbReference type="EMBL" id="AQQV01000002">
    <property type="protein sequence ID" value="ORE87194.1"/>
    <property type="molecule type" value="Genomic_DNA"/>
</dbReference>
<dbReference type="RefSeq" id="WP_083561397.1">
    <property type="nucleotide sequence ID" value="NZ_AQQV01000002.1"/>
</dbReference>
<accession>A0A1Y1SER8</accession>